<protein>
    <submittedName>
        <fullName evidence="1">Uncharacterized protein</fullName>
    </submittedName>
</protein>
<dbReference type="EMBL" id="PVZS01000011">
    <property type="protein sequence ID" value="PSC04727.1"/>
    <property type="molecule type" value="Genomic_DNA"/>
</dbReference>
<proteinExistence type="predicted"/>
<comment type="caution">
    <text evidence="1">The sequence shown here is derived from an EMBL/GenBank/DDBJ whole genome shotgun (WGS) entry which is preliminary data.</text>
</comment>
<name>A0A2T1HSV7_9HYPH</name>
<keyword evidence="2" id="KW-1185">Reference proteome</keyword>
<dbReference type="Proteomes" id="UP000239772">
    <property type="component" value="Unassembled WGS sequence"/>
</dbReference>
<evidence type="ECO:0000313" key="2">
    <source>
        <dbReference type="Proteomes" id="UP000239772"/>
    </source>
</evidence>
<reference evidence="2" key="1">
    <citation type="submission" date="2018-03" db="EMBL/GenBank/DDBJ databases">
        <authorList>
            <person name="Sun L."/>
            <person name="Liu H."/>
            <person name="Chen W."/>
            <person name="Huang K."/>
            <person name="Liu W."/>
            <person name="Gao X."/>
        </authorList>
    </citation>
    <scope>NUCLEOTIDE SEQUENCE [LARGE SCALE GENOMIC DNA]</scope>
    <source>
        <strain evidence="2">SH9</strain>
    </source>
</reference>
<dbReference type="RefSeq" id="WP_106337153.1">
    <property type="nucleotide sequence ID" value="NZ_PVZS01000011.1"/>
</dbReference>
<sequence length="69" mass="7804">MSQLERLEHIMSLCASARRLARVETEPLVARLLDMILLEVGESLSRTPGHRVRVFRPRVVAPPDAEQEA</sequence>
<evidence type="ECO:0000313" key="1">
    <source>
        <dbReference type="EMBL" id="PSC04727.1"/>
    </source>
</evidence>
<dbReference type="AlphaFoldDB" id="A0A2T1HSV7"/>
<accession>A0A2T1HSV7</accession>
<organism evidence="1 2">
    <name type="scientific">Alsobacter soli</name>
    <dbReference type="NCBI Taxonomy" id="2109933"/>
    <lineage>
        <taxon>Bacteria</taxon>
        <taxon>Pseudomonadati</taxon>
        <taxon>Pseudomonadota</taxon>
        <taxon>Alphaproteobacteria</taxon>
        <taxon>Hyphomicrobiales</taxon>
        <taxon>Alsobacteraceae</taxon>
        <taxon>Alsobacter</taxon>
    </lineage>
</organism>
<gene>
    <name evidence="1" type="ORF">SLNSH_11530</name>
</gene>